<sequence>MLKAVSEIRVNKKYIRKTAIEFSIPYQTLRDRISGDIYPDNFGRETLFTEEKVLGLVEFTEVMERFGYRVSNAALQNYAGEMAFRFGRKPVDRSSAFAGCMDFCSRELYQRNHPLLKVTGSKIRH</sequence>
<keyword evidence="2" id="KW-1185">Reference proteome</keyword>
<evidence type="ECO:0008006" key="3">
    <source>
        <dbReference type="Google" id="ProtNLM"/>
    </source>
</evidence>
<protein>
    <recommendedName>
        <fullName evidence="3">HTH psq-type domain-containing protein</fullName>
    </recommendedName>
</protein>
<dbReference type="AlphaFoldDB" id="A0A9D4LZM6"/>
<accession>A0A9D4LZM6</accession>
<name>A0A9D4LZM6_DREPO</name>
<proteinExistence type="predicted"/>
<gene>
    <name evidence="1" type="ORF">DPMN_031254</name>
</gene>
<dbReference type="EMBL" id="JAIWYP010000002">
    <property type="protein sequence ID" value="KAH3868115.1"/>
    <property type="molecule type" value="Genomic_DNA"/>
</dbReference>
<comment type="caution">
    <text evidence="1">The sequence shown here is derived from an EMBL/GenBank/DDBJ whole genome shotgun (WGS) entry which is preliminary data.</text>
</comment>
<evidence type="ECO:0000313" key="2">
    <source>
        <dbReference type="Proteomes" id="UP000828390"/>
    </source>
</evidence>
<evidence type="ECO:0000313" key="1">
    <source>
        <dbReference type="EMBL" id="KAH3868115.1"/>
    </source>
</evidence>
<reference evidence="1" key="2">
    <citation type="submission" date="2020-11" db="EMBL/GenBank/DDBJ databases">
        <authorList>
            <person name="McCartney M.A."/>
            <person name="Auch B."/>
            <person name="Kono T."/>
            <person name="Mallez S."/>
            <person name="Becker A."/>
            <person name="Gohl D.M."/>
            <person name="Silverstein K.A.T."/>
            <person name="Koren S."/>
            <person name="Bechman K.B."/>
            <person name="Herman A."/>
            <person name="Abrahante J.E."/>
            <person name="Garbe J."/>
        </authorList>
    </citation>
    <scope>NUCLEOTIDE SEQUENCE</scope>
    <source>
        <strain evidence="1">Duluth1</strain>
        <tissue evidence="1">Whole animal</tissue>
    </source>
</reference>
<reference evidence="1" key="1">
    <citation type="journal article" date="2019" name="bioRxiv">
        <title>The Genome of the Zebra Mussel, Dreissena polymorpha: A Resource for Invasive Species Research.</title>
        <authorList>
            <person name="McCartney M.A."/>
            <person name="Auch B."/>
            <person name="Kono T."/>
            <person name="Mallez S."/>
            <person name="Zhang Y."/>
            <person name="Obille A."/>
            <person name="Becker A."/>
            <person name="Abrahante J.E."/>
            <person name="Garbe J."/>
            <person name="Badalamenti J.P."/>
            <person name="Herman A."/>
            <person name="Mangelson H."/>
            <person name="Liachko I."/>
            <person name="Sullivan S."/>
            <person name="Sone E.D."/>
            <person name="Koren S."/>
            <person name="Silverstein K.A.T."/>
            <person name="Beckman K.B."/>
            <person name="Gohl D.M."/>
        </authorList>
    </citation>
    <scope>NUCLEOTIDE SEQUENCE</scope>
    <source>
        <strain evidence="1">Duluth1</strain>
        <tissue evidence="1">Whole animal</tissue>
    </source>
</reference>
<dbReference type="Proteomes" id="UP000828390">
    <property type="component" value="Unassembled WGS sequence"/>
</dbReference>
<organism evidence="1 2">
    <name type="scientific">Dreissena polymorpha</name>
    <name type="common">Zebra mussel</name>
    <name type="synonym">Mytilus polymorpha</name>
    <dbReference type="NCBI Taxonomy" id="45954"/>
    <lineage>
        <taxon>Eukaryota</taxon>
        <taxon>Metazoa</taxon>
        <taxon>Spiralia</taxon>
        <taxon>Lophotrochozoa</taxon>
        <taxon>Mollusca</taxon>
        <taxon>Bivalvia</taxon>
        <taxon>Autobranchia</taxon>
        <taxon>Heteroconchia</taxon>
        <taxon>Euheterodonta</taxon>
        <taxon>Imparidentia</taxon>
        <taxon>Neoheterodontei</taxon>
        <taxon>Myida</taxon>
        <taxon>Dreissenoidea</taxon>
        <taxon>Dreissenidae</taxon>
        <taxon>Dreissena</taxon>
    </lineage>
</organism>